<gene>
    <name evidence="3" type="primary">Dana\GF22168</name>
    <name evidence="3" type="synonym">dana_GLEANR_6148</name>
    <name evidence="3" type="ORF">GF22168</name>
</gene>
<dbReference type="EMBL" id="CH902632">
    <property type="protein sequence ID" value="EDV32710.2"/>
    <property type="molecule type" value="Genomic_DNA"/>
</dbReference>
<dbReference type="AlphaFoldDB" id="B3MYL6"/>
<feature type="transmembrane region" description="Helical" evidence="2">
    <location>
        <begin position="120"/>
        <end position="142"/>
    </location>
</feature>
<dbReference type="Proteomes" id="UP000007801">
    <property type="component" value="Unassembled WGS sequence"/>
</dbReference>
<protein>
    <recommendedName>
        <fullName evidence="5">CG14797-PA</fullName>
    </recommendedName>
</protein>
<dbReference type="InParanoid" id="B3MYL6"/>
<feature type="region of interest" description="Disordered" evidence="1">
    <location>
        <begin position="83"/>
        <end position="113"/>
    </location>
</feature>
<dbReference type="STRING" id="7217.B3MYL6"/>
<evidence type="ECO:0000313" key="3">
    <source>
        <dbReference type="EMBL" id="EDV32710.2"/>
    </source>
</evidence>
<reference evidence="3 4" key="1">
    <citation type="journal article" date="2007" name="Nature">
        <title>Evolution of genes and genomes on the Drosophila phylogeny.</title>
        <authorList>
            <consortium name="Drosophila 12 Genomes Consortium"/>
            <person name="Clark A.G."/>
            <person name="Eisen M.B."/>
            <person name="Smith D.R."/>
            <person name="Bergman C.M."/>
            <person name="Oliver B."/>
            <person name="Markow T.A."/>
            <person name="Kaufman T.C."/>
            <person name="Kellis M."/>
            <person name="Gelbart W."/>
            <person name="Iyer V.N."/>
            <person name="Pollard D.A."/>
            <person name="Sackton T.B."/>
            <person name="Larracuente A.M."/>
            <person name="Singh N.D."/>
            <person name="Abad J.P."/>
            <person name="Abt D.N."/>
            <person name="Adryan B."/>
            <person name="Aguade M."/>
            <person name="Akashi H."/>
            <person name="Anderson W.W."/>
            <person name="Aquadro C.F."/>
            <person name="Ardell D.H."/>
            <person name="Arguello R."/>
            <person name="Artieri C.G."/>
            <person name="Barbash D.A."/>
            <person name="Barker D."/>
            <person name="Barsanti P."/>
            <person name="Batterham P."/>
            <person name="Batzoglou S."/>
            <person name="Begun D."/>
            <person name="Bhutkar A."/>
            <person name="Blanco E."/>
            <person name="Bosak S.A."/>
            <person name="Bradley R.K."/>
            <person name="Brand A.D."/>
            <person name="Brent M.R."/>
            <person name="Brooks A.N."/>
            <person name="Brown R.H."/>
            <person name="Butlin R.K."/>
            <person name="Caggese C."/>
            <person name="Calvi B.R."/>
            <person name="Bernardo de Carvalho A."/>
            <person name="Caspi A."/>
            <person name="Castrezana S."/>
            <person name="Celniker S.E."/>
            <person name="Chang J.L."/>
            <person name="Chapple C."/>
            <person name="Chatterji S."/>
            <person name="Chinwalla A."/>
            <person name="Civetta A."/>
            <person name="Clifton S.W."/>
            <person name="Comeron J.M."/>
            <person name="Costello J.C."/>
            <person name="Coyne J.A."/>
            <person name="Daub J."/>
            <person name="David R.G."/>
            <person name="Delcher A.L."/>
            <person name="Delehaunty K."/>
            <person name="Do C.B."/>
            <person name="Ebling H."/>
            <person name="Edwards K."/>
            <person name="Eickbush T."/>
            <person name="Evans J.D."/>
            <person name="Filipski A."/>
            <person name="Findeiss S."/>
            <person name="Freyhult E."/>
            <person name="Fulton L."/>
            <person name="Fulton R."/>
            <person name="Garcia A.C."/>
            <person name="Gardiner A."/>
            <person name="Garfield D.A."/>
            <person name="Garvin B.E."/>
            <person name="Gibson G."/>
            <person name="Gilbert D."/>
            <person name="Gnerre S."/>
            <person name="Godfrey J."/>
            <person name="Good R."/>
            <person name="Gotea V."/>
            <person name="Gravely B."/>
            <person name="Greenberg A.J."/>
            <person name="Griffiths-Jones S."/>
            <person name="Gross S."/>
            <person name="Guigo R."/>
            <person name="Gustafson E.A."/>
            <person name="Haerty W."/>
            <person name="Hahn M.W."/>
            <person name="Halligan D.L."/>
            <person name="Halpern A.L."/>
            <person name="Halter G.M."/>
            <person name="Han M.V."/>
            <person name="Heger A."/>
            <person name="Hillier L."/>
            <person name="Hinrichs A.S."/>
            <person name="Holmes I."/>
            <person name="Hoskins R.A."/>
            <person name="Hubisz M.J."/>
            <person name="Hultmark D."/>
            <person name="Huntley M.A."/>
            <person name="Jaffe D.B."/>
            <person name="Jagadeeshan S."/>
            <person name="Jeck W.R."/>
            <person name="Johnson J."/>
            <person name="Jones C.D."/>
            <person name="Jordan W.C."/>
            <person name="Karpen G.H."/>
            <person name="Kataoka E."/>
            <person name="Keightley P.D."/>
            <person name="Kheradpour P."/>
            <person name="Kirkness E.F."/>
            <person name="Koerich L.B."/>
            <person name="Kristiansen K."/>
            <person name="Kudrna D."/>
            <person name="Kulathinal R.J."/>
            <person name="Kumar S."/>
            <person name="Kwok R."/>
            <person name="Lander E."/>
            <person name="Langley C.H."/>
            <person name="Lapoint R."/>
            <person name="Lazzaro B.P."/>
            <person name="Lee S.J."/>
            <person name="Levesque L."/>
            <person name="Li R."/>
            <person name="Lin C.F."/>
            <person name="Lin M.F."/>
            <person name="Lindblad-Toh K."/>
            <person name="Llopart A."/>
            <person name="Long M."/>
            <person name="Low L."/>
            <person name="Lozovsky E."/>
            <person name="Lu J."/>
            <person name="Luo M."/>
            <person name="Machado C.A."/>
            <person name="Makalowski W."/>
            <person name="Marzo M."/>
            <person name="Matsuda M."/>
            <person name="Matzkin L."/>
            <person name="McAllister B."/>
            <person name="McBride C.S."/>
            <person name="McKernan B."/>
            <person name="McKernan K."/>
            <person name="Mendez-Lago M."/>
            <person name="Minx P."/>
            <person name="Mollenhauer M.U."/>
            <person name="Montooth K."/>
            <person name="Mount S.M."/>
            <person name="Mu X."/>
            <person name="Myers E."/>
            <person name="Negre B."/>
            <person name="Newfeld S."/>
            <person name="Nielsen R."/>
            <person name="Noor M.A."/>
            <person name="O'Grady P."/>
            <person name="Pachter L."/>
            <person name="Papaceit M."/>
            <person name="Parisi M.J."/>
            <person name="Parisi M."/>
            <person name="Parts L."/>
            <person name="Pedersen J.S."/>
            <person name="Pesole G."/>
            <person name="Phillippy A.M."/>
            <person name="Ponting C.P."/>
            <person name="Pop M."/>
            <person name="Porcelli D."/>
            <person name="Powell J.R."/>
            <person name="Prohaska S."/>
            <person name="Pruitt K."/>
            <person name="Puig M."/>
            <person name="Quesneville H."/>
            <person name="Ram K.R."/>
            <person name="Rand D."/>
            <person name="Rasmussen M.D."/>
            <person name="Reed L.K."/>
            <person name="Reenan R."/>
            <person name="Reily A."/>
            <person name="Remington K.A."/>
            <person name="Rieger T.T."/>
            <person name="Ritchie M.G."/>
            <person name="Robin C."/>
            <person name="Rogers Y.H."/>
            <person name="Rohde C."/>
            <person name="Rozas J."/>
            <person name="Rubenfield M.J."/>
            <person name="Ruiz A."/>
            <person name="Russo S."/>
            <person name="Salzberg S.L."/>
            <person name="Sanchez-Gracia A."/>
            <person name="Saranga D.J."/>
            <person name="Sato H."/>
            <person name="Schaeffer S.W."/>
            <person name="Schatz M.C."/>
            <person name="Schlenke T."/>
            <person name="Schwartz R."/>
            <person name="Segarra C."/>
            <person name="Singh R.S."/>
            <person name="Sirot L."/>
            <person name="Sirota M."/>
            <person name="Sisneros N.B."/>
            <person name="Smith C.D."/>
            <person name="Smith T.F."/>
            <person name="Spieth J."/>
            <person name="Stage D.E."/>
            <person name="Stark A."/>
            <person name="Stephan W."/>
            <person name="Strausberg R.L."/>
            <person name="Strempel S."/>
            <person name="Sturgill D."/>
            <person name="Sutton G."/>
            <person name="Sutton G.G."/>
            <person name="Tao W."/>
            <person name="Teichmann S."/>
            <person name="Tobari Y.N."/>
            <person name="Tomimura Y."/>
            <person name="Tsolas J.M."/>
            <person name="Valente V.L."/>
            <person name="Venter E."/>
            <person name="Venter J.C."/>
            <person name="Vicario S."/>
            <person name="Vieira F.G."/>
            <person name="Vilella A.J."/>
            <person name="Villasante A."/>
            <person name="Walenz B."/>
            <person name="Wang J."/>
            <person name="Wasserman M."/>
            <person name="Watts T."/>
            <person name="Wilson D."/>
            <person name="Wilson R.K."/>
            <person name="Wing R.A."/>
            <person name="Wolfner M.F."/>
            <person name="Wong A."/>
            <person name="Wong G.K."/>
            <person name="Wu C.I."/>
            <person name="Wu G."/>
            <person name="Yamamoto D."/>
            <person name="Yang H.P."/>
            <person name="Yang S.P."/>
            <person name="Yorke J.A."/>
            <person name="Yoshida K."/>
            <person name="Zdobnov E."/>
            <person name="Zhang P."/>
            <person name="Zhang Y."/>
            <person name="Zimin A.V."/>
            <person name="Baldwin J."/>
            <person name="Abdouelleil A."/>
            <person name="Abdulkadir J."/>
            <person name="Abebe A."/>
            <person name="Abera B."/>
            <person name="Abreu J."/>
            <person name="Acer S.C."/>
            <person name="Aftuck L."/>
            <person name="Alexander A."/>
            <person name="An P."/>
            <person name="Anderson E."/>
            <person name="Anderson S."/>
            <person name="Arachi H."/>
            <person name="Azer M."/>
            <person name="Bachantsang P."/>
            <person name="Barry A."/>
            <person name="Bayul T."/>
            <person name="Berlin A."/>
            <person name="Bessette D."/>
            <person name="Bloom T."/>
            <person name="Blye J."/>
            <person name="Boguslavskiy L."/>
            <person name="Bonnet C."/>
            <person name="Boukhgalter B."/>
            <person name="Bourzgui I."/>
            <person name="Brown A."/>
            <person name="Cahill P."/>
            <person name="Channer S."/>
            <person name="Cheshatsang Y."/>
            <person name="Chuda L."/>
            <person name="Citroen M."/>
            <person name="Collymore A."/>
            <person name="Cooke P."/>
            <person name="Costello M."/>
            <person name="D'Aco K."/>
            <person name="Daza R."/>
            <person name="De Haan G."/>
            <person name="DeGray S."/>
            <person name="DeMaso C."/>
            <person name="Dhargay N."/>
            <person name="Dooley K."/>
            <person name="Dooley E."/>
            <person name="Doricent M."/>
            <person name="Dorje P."/>
            <person name="Dorjee K."/>
            <person name="Dupes A."/>
            <person name="Elong R."/>
            <person name="Falk J."/>
            <person name="Farina A."/>
            <person name="Faro S."/>
            <person name="Ferguson D."/>
            <person name="Fisher S."/>
            <person name="Foley C.D."/>
            <person name="Franke A."/>
            <person name="Friedrich D."/>
            <person name="Gadbois L."/>
            <person name="Gearin G."/>
            <person name="Gearin C.R."/>
            <person name="Giannoukos G."/>
            <person name="Goode T."/>
            <person name="Graham J."/>
            <person name="Grandbois E."/>
            <person name="Grewal S."/>
            <person name="Gyaltsen K."/>
            <person name="Hafez N."/>
            <person name="Hagos B."/>
            <person name="Hall J."/>
            <person name="Henson C."/>
            <person name="Hollinger A."/>
            <person name="Honan T."/>
            <person name="Huard M.D."/>
            <person name="Hughes L."/>
            <person name="Hurhula B."/>
            <person name="Husby M.E."/>
            <person name="Kamat A."/>
            <person name="Kanga B."/>
            <person name="Kashin S."/>
            <person name="Khazanovich D."/>
            <person name="Kisner P."/>
            <person name="Lance K."/>
            <person name="Lara M."/>
            <person name="Lee W."/>
            <person name="Lennon N."/>
            <person name="Letendre F."/>
            <person name="LeVine R."/>
            <person name="Lipovsky A."/>
            <person name="Liu X."/>
            <person name="Liu J."/>
            <person name="Liu S."/>
            <person name="Lokyitsang T."/>
            <person name="Lokyitsang Y."/>
            <person name="Lubonja R."/>
            <person name="Lui A."/>
            <person name="MacDonald P."/>
            <person name="Magnisalis V."/>
            <person name="Maru K."/>
            <person name="Matthews C."/>
            <person name="McCusker W."/>
            <person name="McDonough S."/>
            <person name="Mehta T."/>
            <person name="Meldrim J."/>
            <person name="Meneus L."/>
            <person name="Mihai O."/>
            <person name="Mihalev A."/>
            <person name="Mihova T."/>
            <person name="Mittelman R."/>
            <person name="Mlenga V."/>
            <person name="Montmayeur A."/>
            <person name="Mulrain L."/>
            <person name="Navidi A."/>
            <person name="Naylor J."/>
            <person name="Negash T."/>
            <person name="Nguyen T."/>
            <person name="Nguyen N."/>
            <person name="Nicol R."/>
            <person name="Norbu C."/>
            <person name="Norbu N."/>
            <person name="Novod N."/>
            <person name="O'Neill B."/>
            <person name="Osman S."/>
            <person name="Markiewicz E."/>
            <person name="Oyono O.L."/>
            <person name="Patti C."/>
            <person name="Phunkhang P."/>
            <person name="Pierre F."/>
            <person name="Priest M."/>
            <person name="Raghuraman S."/>
            <person name="Rege F."/>
            <person name="Reyes R."/>
            <person name="Rise C."/>
            <person name="Rogov P."/>
            <person name="Ross K."/>
            <person name="Ryan E."/>
            <person name="Settipalli S."/>
            <person name="Shea T."/>
            <person name="Sherpa N."/>
            <person name="Shi L."/>
            <person name="Shih D."/>
            <person name="Sparrow T."/>
            <person name="Spaulding J."/>
            <person name="Stalker J."/>
            <person name="Stange-Thomann N."/>
            <person name="Stavropoulos S."/>
            <person name="Stone C."/>
            <person name="Strader C."/>
            <person name="Tesfaye S."/>
            <person name="Thomson T."/>
            <person name="Thoulutsang Y."/>
            <person name="Thoulutsang D."/>
            <person name="Topham K."/>
            <person name="Topping I."/>
            <person name="Tsamla T."/>
            <person name="Vassiliev H."/>
            <person name="Vo A."/>
            <person name="Wangchuk T."/>
            <person name="Wangdi T."/>
            <person name="Weiand M."/>
            <person name="Wilkinson J."/>
            <person name="Wilson A."/>
            <person name="Yadav S."/>
            <person name="Young G."/>
            <person name="Yu Q."/>
            <person name="Zembek L."/>
            <person name="Zhong D."/>
            <person name="Zimmer A."/>
            <person name="Zwirko Z."/>
            <person name="Jaffe D.B."/>
            <person name="Alvarez P."/>
            <person name="Brockman W."/>
            <person name="Butler J."/>
            <person name="Chin C."/>
            <person name="Gnerre S."/>
            <person name="Grabherr M."/>
            <person name="Kleber M."/>
            <person name="Mauceli E."/>
            <person name="MacCallum I."/>
        </authorList>
    </citation>
    <scope>NUCLEOTIDE SEQUENCE [LARGE SCALE GENOMIC DNA]</scope>
    <source>
        <strain evidence="4">Tucson 14024-0371.13</strain>
    </source>
</reference>
<keyword evidence="2" id="KW-1133">Transmembrane helix</keyword>
<organism evidence="3 4">
    <name type="scientific">Drosophila ananassae</name>
    <name type="common">Fruit fly</name>
    <dbReference type="NCBI Taxonomy" id="7217"/>
    <lineage>
        <taxon>Eukaryota</taxon>
        <taxon>Metazoa</taxon>
        <taxon>Ecdysozoa</taxon>
        <taxon>Arthropoda</taxon>
        <taxon>Hexapoda</taxon>
        <taxon>Insecta</taxon>
        <taxon>Pterygota</taxon>
        <taxon>Neoptera</taxon>
        <taxon>Endopterygota</taxon>
        <taxon>Diptera</taxon>
        <taxon>Brachycera</taxon>
        <taxon>Muscomorpha</taxon>
        <taxon>Ephydroidea</taxon>
        <taxon>Drosophilidae</taxon>
        <taxon>Drosophila</taxon>
        <taxon>Sophophora</taxon>
    </lineage>
</organism>
<dbReference type="eggNOG" id="ENOG502SDJA">
    <property type="taxonomic scope" value="Eukaryota"/>
</dbReference>
<sequence>MTTCSVTSTPARFARCLANFQVDELLLLKKSVQRMELDDFGDEGGIDYSVMSRSIPSTTTAATITETSLEGKAEMPERLPLMAADRGGHDSHPGSWHSSDHHPPSPGPWEDQKPTKLQTLFQISITALAFLSFGGYLLCLIVQAIKSKGTTYFHPVASTASTNGNTKRIKVYRRSRRSKPNPSPIGSILQQDYASYMRNIR</sequence>
<dbReference type="HOGENOM" id="CLU_132841_0_0_1"/>
<accession>B3MYL6</accession>
<evidence type="ECO:0008006" key="5">
    <source>
        <dbReference type="Google" id="ProtNLM"/>
    </source>
</evidence>
<evidence type="ECO:0000313" key="4">
    <source>
        <dbReference type="Proteomes" id="UP000007801"/>
    </source>
</evidence>
<keyword evidence="4" id="KW-1185">Reference proteome</keyword>
<keyword evidence="2" id="KW-0472">Membrane</keyword>
<name>B3MYL6_DROAN</name>
<evidence type="ECO:0000256" key="1">
    <source>
        <dbReference type="SAM" id="MobiDB-lite"/>
    </source>
</evidence>
<feature type="compositionally biased region" description="Basic and acidic residues" evidence="1">
    <location>
        <begin position="86"/>
        <end position="103"/>
    </location>
</feature>
<keyword evidence="2" id="KW-0812">Transmembrane</keyword>
<evidence type="ECO:0000256" key="2">
    <source>
        <dbReference type="SAM" id="Phobius"/>
    </source>
</evidence>
<proteinExistence type="predicted"/>
<feature type="non-terminal residue" evidence="3">
    <location>
        <position position="201"/>
    </location>
</feature>